<dbReference type="Gene3D" id="1.20.120.910">
    <property type="entry name" value="DksA, coiled-coil domain"/>
    <property type="match status" value="1"/>
</dbReference>
<dbReference type="RefSeq" id="WP_113064484.1">
    <property type="nucleotide sequence ID" value="NZ_JAAZQD010000002.1"/>
</dbReference>
<keyword evidence="3" id="KW-0862">Zinc</keyword>
<gene>
    <name evidence="6" type="ORF">HF690_04180</name>
</gene>
<dbReference type="Pfam" id="PF01258">
    <property type="entry name" value="zf-dskA_traR"/>
    <property type="match status" value="1"/>
</dbReference>
<dbReference type="EMBL" id="JAAZQD010000002">
    <property type="protein sequence ID" value="NKZ38150.1"/>
    <property type="molecule type" value="Genomic_DNA"/>
</dbReference>
<sequence length="118" mass="12963">MDAAAARRQLLELRQRLLAEDAGAADARATVELDQAAVGRLSRMDALQQQQMALAEQRRRQQTLQRIEAALRRVEEGRYGECAVCGECIAEARLRMDPVIALCLDCASAQEAAGPRRG</sequence>
<evidence type="ECO:0000256" key="1">
    <source>
        <dbReference type="ARBA" id="ARBA00022723"/>
    </source>
</evidence>
<proteinExistence type="predicted"/>
<reference evidence="6 7" key="1">
    <citation type="journal article" date="2017" name="Int. J. Syst. Evol. Microbiol.">
        <title>Oleiagrimonas citrea sp. nov., a marine bacterium isolated from tidal flat sediment and emended description of the genus Oleiagrimonas Fang et al. 2015 and Oleiagrimonas soli.</title>
        <authorList>
            <person name="Yang S.H."/>
            <person name="Seo H.S."/>
            <person name="Seong C.N."/>
            <person name="Kwon K.K."/>
        </authorList>
    </citation>
    <scope>NUCLEOTIDE SEQUENCE [LARGE SCALE GENOMIC DNA]</scope>
    <source>
        <strain evidence="6 7">MEBiC09124</strain>
    </source>
</reference>
<accession>A0A846ZKV4</accession>
<evidence type="ECO:0000313" key="7">
    <source>
        <dbReference type="Proteomes" id="UP000541636"/>
    </source>
</evidence>
<name>A0A846ZKV4_9GAMM</name>
<keyword evidence="7" id="KW-1185">Reference proteome</keyword>
<keyword evidence="2" id="KW-0863">Zinc-finger</keyword>
<dbReference type="PROSITE" id="PS51128">
    <property type="entry name" value="ZF_DKSA_2"/>
    <property type="match status" value="1"/>
</dbReference>
<dbReference type="AlphaFoldDB" id="A0A846ZKV4"/>
<feature type="domain" description="Zinc finger DksA/TraR C4-type" evidence="5">
    <location>
        <begin position="77"/>
        <end position="111"/>
    </location>
</feature>
<dbReference type="InterPro" id="IPR000962">
    <property type="entry name" value="Znf_DskA_TraR"/>
</dbReference>
<comment type="caution">
    <text evidence="6">The sequence shown here is derived from an EMBL/GenBank/DDBJ whole genome shotgun (WGS) entry which is preliminary data.</text>
</comment>
<evidence type="ECO:0000256" key="4">
    <source>
        <dbReference type="PROSITE-ProRule" id="PRU00510"/>
    </source>
</evidence>
<evidence type="ECO:0000256" key="3">
    <source>
        <dbReference type="ARBA" id="ARBA00022833"/>
    </source>
</evidence>
<evidence type="ECO:0000313" key="6">
    <source>
        <dbReference type="EMBL" id="NKZ38150.1"/>
    </source>
</evidence>
<evidence type="ECO:0000259" key="5">
    <source>
        <dbReference type="Pfam" id="PF01258"/>
    </source>
</evidence>
<dbReference type="Proteomes" id="UP000541636">
    <property type="component" value="Unassembled WGS sequence"/>
</dbReference>
<dbReference type="GO" id="GO:0008270">
    <property type="term" value="F:zinc ion binding"/>
    <property type="evidence" value="ECO:0007669"/>
    <property type="project" value="UniProtKB-KW"/>
</dbReference>
<dbReference type="PANTHER" id="PTHR33823">
    <property type="entry name" value="RNA POLYMERASE-BINDING TRANSCRIPTION FACTOR DKSA-RELATED"/>
    <property type="match status" value="1"/>
</dbReference>
<feature type="zinc finger region" description="dksA C4-type" evidence="4">
    <location>
        <begin position="82"/>
        <end position="106"/>
    </location>
</feature>
<keyword evidence="1" id="KW-0479">Metal-binding</keyword>
<organism evidence="6 7">
    <name type="scientific">Oleiagrimonas citrea</name>
    <dbReference type="NCBI Taxonomy" id="1665687"/>
    <lineage>
        <taxon>Bacteria</taxon>
        <taxon>Pseudomonadati</taxon>
        <taxon>Pseudomonadota</taxon>
        <taxon>Gammaproteobacteria</taxon>
        <taxon>Lysobacterales</taxon>
        <taxon>Rhodanobacteraceae</taxon>
        <taxon>Oleiagrimonas</taxon>
    </lineage>
</organism>
<protein>
    <submittedName>
        <fullName evidence="6">TraR/DksA family transcriptional regulator</fullName>
    </submittedName>
</protein>
<dbReference type="SUPFAM" id="SSF57716">
    <property type="entry name" value="Glucocorticoid receptor-like (DNA-binding domain)"/>
    <property type="match status" value="1"/>
</dbReference>
<dbReference type="PANTHER" id="PTHR33823:SF4">
    <property type="entry name" value="GENERAL STRESS PROTEIN 16O"/>
    <property type="match status" value="1"/>
</dbReference>
<evidence type="ECO:0000256" key="2">
    <source>
        <dbReference type="ARBA" id="ARBA00022771"/>
    </source>
</evidence>